<dbReference type="EnsemblMetazoa" id="MESCA007618-RA">
    <property type="protein sequence ID" value="MESCA007618-PA"/>
    <property type="gene ID" value="MESCA007618"/>
</dbReference>
<dbReference type="EMBL" id="CAQQ02047745">
    <property type="status" value="NOT_ANNOTATED_CDS"/>
    <property type="molecule type" value="Genomic_DNA"/>
</dbReference>
<feature type="compositionally biased region" description="Polar residues" evidence="1">
    <location>
        <begin position="34"/>
        <end position="44"/>
    </location>
</feature>
<dbReference type="Proteomes" id="UP000015102">
    <property type="component" value="Unassembled WGS sequence"/>
</dbReference>
<protein>
    <submittedName>
        <fullName evidence="2">Uncharacterized protein</fullName>
    </submittedName>
</protein>
<evidence type="ECO:0000313" key="2">
    <source>
        <dbReference type="EnsemblMetazoa" id="MESCA007618-PA"/>
    </source>
</evidence>
<reference evidence="2" key="2">
    <citation type="submission" date="2015-06" db="UniProtKB">
        <authorList>
            <consortium name="EnsemblMetazoa"/>
        </authorList>
    </citation>
    <scope>IDENTIFICATION</scope>
</reference>
<keyword evidence="3" id="KW-1185">Reference proteome</keyword>
<organism evidence="2 3">
    <name type="scientific">Megaselia scalaris</name>
    <name type="common">Humpbacked fly</name>
    <name type="synonym">Phora scalaris</name>
    <dbReference type="NCBI Taxonomy" id="36166"/>
    <lineage>
        <taxon>Eukaryota</taxon>
        <taxon>Metazoa</taxon>
        <taxon>Ecdysozoa</taxon>
        <taxon>Arthropoda</taxon>
        <taxon>Hexapoda</taxon>
        <taxon>Insecta</taxon>
        <taxon>Pterygota</taxon>
        <taxon>Neoptera</taxon>
        <taxon>Endopterygota</taxon>
        <taxon>Diptera</taxon>
        <taxon>Brachycera</taxon>
        <taxon>Muscomorpha</taxon>
        <taxon>Platypezoidea</taxon>
        <taxon>Phoridae</taxon>
        <taxon>Megaseliini</taxon>
        <taxon>Megaselia</taxon>
    </lineage>
</organism>
<accession>T1GV36</accession>
<feature type="compositionally biased region" description="Basic residues" evidence="1">
    <location>
        <begin position="54"/>
        <end position="63"/>
    </location>
</feature>
<proteinExistence type="predicted"/>
<reference evidence="3" key="1">
    <citation type="submission" date="2013-02" db="EMBL/GenBank/DDBJ databases">
        <authorList>
            <person name="Hughes D."/>
        </authorList>
    </citation>
    <scope>NUCLEOTIDE SEQUENCE</scope>
    <source>
        <strain>Durham</strain>
        <strain evidence="3">NC isolate 2 -- Noor lab</strain>
    </source>
</reference>
<feature type="region of interest" description="Disordered" evidence="1">
    <location>
        <begin position="34"/>
        <end position="70"/>
    </location>
</feature>
<dbReference type="HOGENOM" id="CLU_2906681_0_0_1"/>
<dbReference type="AlphaFoldDB" id="T1GV36"/>
<evidence type="ECO:0000313" key="3">
    <source>
        <dbReference type="Proteomes" id="UP000015102"/>
    </source>
</evidence>
<evidence type="ECO:0000256" key="1">
    <source>
        <dbReference type="SAM" id="MobiDB-lite"/>
    </source>
</evidence>
<sequence length="70" mass="8166">MTACSCSPVMSTVSSIDYGKQHYALDTKTERNTISTRECNGQRDQNIDLERQNPRKRRIHRRSKENLARL</sequence>
<name>T1GV36_MEGSC</name>